<dbReference type="SUPFAM" id="SSF50800">
    <property type="entry name" value="PK beta-barrel domain-like"/>
    <property type="match status" value="1"/>
</dbReference>
<organism evidence="2 3">
    <name type="scientific">Microbacterium oleivorans</name>
    <dbReference type="NCBI Taxonomy" id="273677"/>
    <lineage>
        <taxon>Bacteria</taxon>
        <taxon>Bacillati</taxon>
        <taxon>Actinomycetota</taxon>
        <taxon>Actinomycetes</taxon>
        <taxon>Micrococcales</taxon>
        <taxon>Microbacteriaceae</taxon>
        <taxon>Microbacterium</taxon>
    </lineage>
</organism>
<feature type="domain" description="MOSC" evidence="1">
    <location>
        <begin position="124"/>
        <end position="269"/>
    </location>
</feature>
<dbReference type="Pfam" id="PF03473">
    <property type="entry name" value="MOSC"/>
    <property type="match status" value="1"/>
</dbReference>
<dbReference type="GO" id="GO:0030151">
    <property type="term" value="F:molybdenum ion binding"/>
    <property type="evidence" value="ECO:0007669"/>
    <property type="project" value="InterPro"/>
</dbReference>
<comment type="caution">
    <text evidence="2">The sequence shown here is derived from an EMBL/GenBank/DDBJ whole genome shotgun (WGS) entry which is preliminary data.</text>
</comment>
<dbReference type="GO" id="GO:0003824">
    <property type="term" value="F:catalytic activity"/>
    <property type="evidence" value="ECO:0007669"/>
    <property type="project" value="InterPro"/>
</dbReference>
<dbReference type="EMBL" id="LSTV01000001">
    <property type="protein sequence ID" value="OAH51078.1"/>
    <property type="molecule type" value="Genomic_DNA"/>
</dbReference>
<reference evidence="2 3" key="1">
    <citation type="submission" date="2016-02" db="EMBL/GenBank/DDBJ databases">
        <authorList>
            <person name="Wen L."/>
            <person name="He K."/>
            <person name="Yang H."/>
        </authorList>
    </citation>
    <scope>NUCLEOTIDE SEQUENCE [LARGE SCALE GENOMIC DNA]</scope>
    <source>
        <strain evidence="2 3">CD11_3</strain>
    </source>
</reference>
<accession>A0A177KCE8</accession>
<dbReference type="PROSITE" id="PS51340">
    <property type="entry name" value="MOSC"/>
    <property type="match status" value="1"/>
</dbReference>
<sequence>MRQSGRVPVVSQLFRYPIKGFTPEPRSELLVQDDGRVAGDRVLAFRFADATEPEDADGLDSWPKSRGLALMDFPSLARVRMQFNDGRVRLSDGDATLAEAGLDDAGRRLLEDAVTAFVRGTSDARLLDRPGVLPLRLVGDGVTSRFQDRARGYVSLHGEGSVAEVDAAVPASVDHRRFRSNIVVSGIEAWAELGWSGRVRIGEVEFEVQRPIGRCAAITANPDTGERDARLLRLLTTEFGQDEPTLGILLLPVHGGGGVVRVGDEVVVEGDRAASASNREWRSVEPNH</sequence>
<dbReference type="InterPro" id="IPR011037">
    <property type="entry name" value="Pyrv_Knase-like_insert_dom_sf"/>
</dbReference>
<proteinExistence type="predicted"/>
<dbReference type="AlphaFoldDB" id="A0A177KCE8"/>
<dbReference type="Gene3D" id="2.40.33.20">
    <property type="entry name" value="PK beta-barrel domain-like"/>
    <property type="match status" value="1"/>
</dbReference>
<evidence type="ECO:0000313" key="2">
    <source>
        <dbReference type="EMBL" id="OAH51078.1"/>
    </source>
</evidence>
<dbReference type="Proteomes" id="UP000076998">
    <property type="component" value="Unassembled WGS sequence"/>
</dbReference>
<dbReference type="GO" id="GO:0030170">
    <property type="term" value="F:pyridoxal phosphate binding"/>
    <property type="evidence" value="ECO:0007669"/>
    <property type="project" value="InterPro"/>
</dbReference>
<protein>
    <recommendedName>
        <fullName evidence="1">MOSC domain-containing protein</fullName>
    </recommendedName>
</protein>
<evidence type="ECO:0000313" key="3">
    <source>
        <dbReference type="Proteomes" id="UP000076998"/>
    </source>
</evidence>
<evidence type="ECO:0000259" key="1">
    <source>
        <dbReference type="PROSITE" id="PS51340"/>
    </source>
</evidence>
<dbReference type="InterPro" id="IPR005302">
    <property type="entry name" value="MoCF_Sase_C"/>
</dbReference>
<name>A0A177KCE8_9MICO</name>
<gene>
    <name evidence="2" type="ORF">AYL44_02020</name>
</gene>